<protein>
    <recommendedName>
        <fullName evidence="4">BRCT domain-containing protein</fullName>
    </recommendedName>
</protein>
<feature type="compositionally biased region" description="Basic residues" evidence="1">
    <location>
        <begin position="149"/>
        <end position="162"/>
    </location>
</feature>
<sequence length="188" mass="20409">MATITINGVTLDPAAQAVALKSAKLLSADAHDSDYLLVQTKGPLTKEQRAVLEKTGAKILEFVPQDTYVCHNPGTDLKKIRDLPFVTWVNTYLRGFKIHPALISTPDTRPTRGLLAAHAAASGTLDRKALPGGHRPAPRRHGGGGARQNRLRGRSGRRRHQVHGQQGPADRSHPISAQTGRDRRGPEH</sequence>
<reference evidence="2 3" key="1">
    <citation type="submission" date="2021-10" db="EMBL/GenBank/DDBJ databases">
        <authorList>
            <person name="Koch H."/>
        </authorList>
    </citation>
    <scope>NUCLEOTIDE SEQUENCE [LARGE SCALE GENOMIC DNA]</scope>
    <source>
        <strain evidence="2">6680</strain>
    </source>
</reference>
<evidence type="ECO:0000313" key="3">
    <source>
        <dbReference type="Proteomes" id="UP000839052"/>
    </source>
</evidence>
<evidence type="ECO:0000256" key="1">
    <source>
        <dbReference type="SAM" id="MobiDB-lite"/>
    </source>
</evidence>
<dbReference type="EMBL" id="OU912926">
    <property type="protein sequence ID" value="CAG9932010.1"/>
    <property type="molecule type" value="Genomic_DNA"/>
</dbReference>
<gene>
    <name evidence="2" type="ORF">NTG6680_0757</name>
</gene>
<proteinExistence type="predicted"/>
<evidence type="ECO:0000313" key="2">
    <source>
        <dbReference type="EMBL" id="CAG9932010.1"/>
    </source>
</evidence>
<keyword evidence="3" id="KW-1185">Reference proteome</keyword>
<feature type="region of interest" description="Disordered" evidence="1">
    <location>
        <begin position="122"/>
        <end position="188"/>
    </location>
</feature>
<name>A0ABM8YWW6_9PROT</name>
<dbReference type="Proteomes" id="UP000839052">
    <property type="component" value="Chromosome"/>
</dbReference>
<evidence type="ECO:0008006" key="4">
    <source>
        <dbReference type="Google" id="ProtNLM"/>
    </source>
</evidence>
<organism evidence="2 3">
    <name type="scientific">Candidatus Nitrotoga arctica</name>
    <dbReference type="NCBI Taxonomy" id="453162"/>
    <lineage>
        <taxon>Bacteria</taxon>
        <taxon>Pseudomonadati</taxon>
        <taxon>Pseudomonadota</taxon>
        <taxon>Betaproteobacteria</taxon>
        <taxon>Nitrosomonadales</taxon>
        <taxon>Gallionellaceae</taxon>
        <taxon>Candidatus Nitrotoga</taxon>
    </lineage>
</organism>
<accession>A0ABM8YWW6</accession>